<comment type="subcellular location">
    <subcellularLocation>
        <location evidence="1">Nucleus</location>
    </subcellularLocation>
</comment>
<dbReference type="GO" id="GO:0006999">
    <property type="term" value="P:nuclear pore organization"/>
    <property type="evidence" value="ECO:0007669"/>
    <property type="project" value="TreeGrafter"/>
</dbReference>
<organism evidence="5 6">
    <name type="scientific">Drosophila yakuba</name>
    <name type="common">Fruit fly</name>
    <dbReference type="NCBI Taxonomy" id="7245"/>
    <lineage>
        <taxon>Eukaryota</taxon>
        <taxon>Metazoa</taxon>
        <taxon>Ecdysozoa</taxon>
        <taxon>Arthropoda</taxon>
        <taxon>Hexapoda</taxon>
        <taxon>Insecta</taxon>
        <taxon>Pterygota</taxon>
        <taxon>Neoptera</taxon>
        <taxon>Endopterygota</taxon>
        <taxon>Diptera</taxon>
        <taxon>Brachycera</taxon>
        <taxon>Muscomorpha</taxon>
        <taxon>Ephydroidea</taxon>
        <taxon>Drosophilidae</taxon>
        <taxon>Drosophila</taxon>
        <taxon>Sophophora</taxon>
    </lineage>
</organism>
<evidence type="ECO:0000256" key="2">
    <source>
        <dbReference type="ARBA" id="ARBA00005892"/>
    </source>
</evidence>
<dbReference type="PANTHER" id="PTHR31344">
    <property type="entry name" value="NUCLEAR PORE COMPLEX PROTEIN NUP205"/>
    <property type="match status" value="1"/>
</dbReference>
<evidence type="ECO:0000313" key="6">
    <source>
        <dbReference type="Proteomes" id="UP000002282"/>
    </source>
</evidence>
<sequence>MPSGQRKAISTEIMLLLKHAVNINRVRTQRCATLAFMGAWGQLVQVLFSSMPEAVLPVTLRRQHIIDIVEKILIKVQPIQPIIEISIQVSETVLLMLVNLRYCCYQVEDQSCEDQAADESLANGIDSKLSLAQRTIGNGSDGGGGGGREIGGGGNSSNLRFILKNLVEWIMISEVKSQKLRINLYSALLNCLRIAKRLRTDEQLEYQETLLSRQESARISSMELRRDDRQQLKAMAAEVIGTFGEKLIDTICHDAVTGHDVCRMLALACLDMISELNAVSTLCDFVASRGYLKHMLDSLDKSSEALCGILQPVPDHLRPLYVYESRMAFLTRMANSNVGARLLLAERALGVLSNMRVYDLQPDLKASELKRNEPQTFLPPIDERFRSILLPALALCDAIVNTLGSRNNSAALQVLNFLFAHFDMVEAMLRTATPFMDLGHLQQLAVISNLFARTTTHEVTALEDSLDMENDLELRNRLGRLQQLMIVVFGRFCVSEATIRRMLQQDQEQSDQTEGSKTLRVKYFLDIAANVSLYCRNVVTSHVKDSMTSKYLLTTMINDVTPLTGKMDSRADGIMHTILNS</sequence>
<dbReference type="PhylomeDB" id="B4IWI6"/>
<comment type="similarity">
    <text evidence="2">Belongs to the NUP186/NUP192/NUP205 family.</text>
</comment>
<keyword evidence="6" id="KW-1185">Reference proteome</keyword>
<keyword evidence="4" id="KW-0539">Nucleus</keyword>
<proteinExistence type="inferred from homology"/>
<evidence type="ECO:0000256" key="1">
    <source>
        <dbReference type="ARBA" id="ARBA00004123"/>
    </source>
</evidence>
<accession>B4IWI6</accession>
<keyword evidence="3" id="KW-0813">Transport</keyword>
<gene>
    <name evidence="5" type="primary">Dyak\GE14576</name>
    <name evidence="5" type="synonym">dyak_GLEANR_14702</name>
    <name evidence="5" type="synonym">GE14576</name>
    <name evidence="5" type="ORF">Dyak_GE14576</name>
</gene>
<dbReference type="HOGENOM" id="CLU_469526_0_0_1"/>
<dbReference type="Pfam" id="PF11894">
    <property type="entry name" value="Nup192"/>
    <property type="match status" value="1"/>
</dbReference>
<dbReference type="OrthoDB" id="2019644at2759"/>
<dbReference type="eggNOG" id="KOG1835">
    <property type="taxonomic scope" value="Eukaryota"/>
</dbReference>
<dbReference type="EMBL" id="CH899451">
    <property type="protein sequence ID" value="EDX00674.1"/>
    <property type="molecule type" value="Genomic_DNA"/>
</dbReference>
<reference evidence="5 6" key="1">
    <citation type="journal article" date="2007" name="Nature">
        <title>Evolution of genes and genomes on the Drosophila phylogeny.</title>
        <authorList>
            <consortium name="Drosophila 12 Genomes Consortium"/>
            <person name="Clark A.G."/>
            <person name="Eisen M.B."/>
            <person name="Smith D.R."/>
            <person name="Bergman C.M."/>
            <person name="Oliver B."/>
            <person name="Markow T.A."/>
            <person name="Kaufman T.C."/>
            <person name="Kellis M."/>
            <person name="Gelbart W."/>
            <person name="Iyer V.N."/>
            <person name="Pollard D.A."/>
            <person name="Sackton T.B."/>
            <person name="Larracuente A.M."/>
            <person name="Singh N.D."/>
            <person name="Abad J.P."/>
            <person name="Abt D.N."/>
            <person name="Adryan B."/>
            <person name="Aguade M."/>
            <person name="Akashi H."/>
            <person name="Anderson W.W."/>
            <person name="Aquadro C.F."/>
            <person name="Ardell D.H."/>
            <person name="Arguello R."/>
            <person name="Artieri C.G."/>
            <person name="Barbash D.A."/>
            <person name="Barker D."/>
            <person name="Barsanti P."/>
            <person name="Batterham P."/>
            <person name="Batzoglou S."/>
            <person name="Begun D."/>
            <person name="Bhutkar A."/>
            <person name="Blanco E."/>
            <person name="Bosak S.A."/>
            <person name="Bradley R.K."/>
            <person name="Brand A.D."/>
            <person name="Brent M.R."/>
            <person name="Brooks A.N."/>
            <person name="Brown R.H."/>
            <person name="Butlin R.K."/>
            <person name="Caggese C."/>
            <person name="Calvi B.R."/>
            <person name="Bernardo de Carvalho A."/>
            <person name="Caspi A."/>
            <person name="Castrezana S."/>
            <person name="Celniker S.E."/>
            <person name="Chang J.L."/>
            <person name="Chapple C."/>
            <person name="Chatterji S."/>
            <person name="Chinwalla A."/>
            <person name="Civetta A."/>
            <person name="Clifton S.W."/>
            <person name="Comeron J.M."/>
            <person name="Costello J.C."/>
            <person name="Coyne J.A."/>
            <person name="Daub J."/>
            <person name="David R.G."/>
            <person name="Delcher A.L."/>
            <person name="Delehaunty K."/>
            <person name="Do C.B."/>
            <person name="Ebling H."/>
            <person name="Edwards K."/>
            <person name="Eickbush T."/>
            <person name="Evans J.D."/>
            <person name="Filipski A."/>
            <person name="Findeiss S."/>
            <person name="Freyhult E."/>
            <person name="Fulton L."/>
            <person name="Fulton R."/>
            <person name="Garcia A.C."/>
            <person name="Gardiner A."/>
            <person name="Garfield D.A."/>
            <person name="Garvin B.E."/>
            <person name="Gibson G."/>
            <person name="Gilbert D."/>
            <person name="Gnerre S."/>
            <person name="Godfrey J."/>
            <person name="Good R."/>
            <person name="Gotea V."/>
            <person name="Gravely B."/>
            <person name="Greenberg A.J."/>
            <person name="Griffiths-Jones S."/>
            <person name="Gross S."/>
            <person name="Guigo R."/>
            <person name="Gustafson E.A."/>
            <person name="Haerty W."/>
            <person name="Hahn M.W."/>
            <person name="Halligan D.L."/>
            <person name="Halpern A.L."/>
            <person name="Halter G.M."/>
            <person name="Han M.V."/>
            <person name="Heger A."/>
            <person name="Hillier L."/>
            <person name="Hinrichs A.S."/>
            <person name="Holmes I."/>
            <person name="Hoskins R.A."/>
            <person name="Hubisz M.J."/>
            <person name="Hultmark D."/>
            <person name="Huntley M.A."/>
            <person name="Jaffe D.B."/>
            <person name="Jagadeeshan S."/>
            <person name="Jeck W.R."/>
            <person name="Johnson J."/>
            <person name="Jones C.D."/>
            <person name="Jordan W.C."/>
            <person name="Karpen G.H."/>
            <person name="Kataoka E."/>
            <person name="Keightley P.D."/>
            <person name="Kheradpour P."/>
            <person name="Kirkness E.F."/>
            <person name="Koerich L.B."/>
            <person name="Kristiansen K."/>
            <person name="Kudrna D."/>
            <person name="Kulathinal R.J."/>
            <person name="Kumar S."/>
            <person name="Kwok R."/>
            <person name="Lander E."/>
            <person name="Langley C.H."/>
            <person name="Lapoint R."/>
            <person name="Lazzaro B.P."/>
            <person name="Lee S.J."/>
            <person name="Levesque L."/>
            <person name="Li R."/>
            <person name="Lin C.F."/>
            <person name="Lin M.F."/>
            <person name="Lindblad-Toh K."/>
            <person name="Llopart A."/>
            <person name="Long M."/>
            <person name="Low L."/>
            <person name="Lozovsky E."/>
            <person name="Lu J."/>
            <person name="Luo M."/>
            <person name="Machado C.A."/>
            <person name="Makalowski W."/>
            <person name="Marzo M."/>
            <person name="Matsuda M."/>
            <person name="Matzkin L."/>
            <person name="McAllister B."/>
            <person name="McBride C.S."/>
            <person name="McKernan B."/>
            <person name="McKernan K."/>
            <person name="Mendez-Lago M."/>
            <person name="Minx P."/>
            <person name="Mollenhauer M.U."/>
            <person name="Montooth K."/>
            <person name="Mount S.M."/>
            <person name="Mu X."/>
            <person name="Myers E."/>
            <person name="Negre B."/>
            <person name="Newfeld S."/>
            <person name="Nielsen R."/>
            <person name="Noor M.A."/>
            <person name="O'Grady P."/>
            <person name="Pachter L."/>
            <person name="Papaceit M."/>
            <person name="Parisi M.J."/>
            <person name="Parisi M."/>
            <person name="Parts L."/>
            <person name="Pedersen J.S."/>
            <person name="Pesole G."/>
            <person name="Phillippy A.M."/>
            <person name="Ponting C.P."/>
            <person name="Pop M."/>
            <person name="Porcelli D."/>
            <person name="Powell J.R."/>
            <person name="Prohaska S."/>
            <person name="Pruitt K."/>
            <person name="Puig M."/>
            <person name="Quesneville H."/>
            <person name="Ram K.R."/>
            <person name="Rand D."/>
            <person name="Rasmussen M.D."/>
            <person name="Reed L.K."/>
            <person name="Reenan R."/>
            <person name="Reily A."/>
            <person name="Remington K.A."/>
            <person name="Rieger T.T."/>
            <person name="Ritchie M.G."/>
            <person name="Robin C."/>
            <person name="Rogers Y.H."/>
            <person name="Rohde C."/>
            <person name="Rozas J."/>
            <person name="Rubenfield M.J."/>
            <person name="Ruiz A."/>
            <person name="Russo S."/>
            <person name="Salzberg S.L."/>
            <person name="Sanchez-Gracia A."/>
            <person name="Saranga D.J."/>
            <person name="Sato H."/>
            <person name="Schaeffer S.W."/>
            <person name="Schatz M.C."/>
            <person name="Schlenke T."/>
            <person name="Schwartz R."/>
            <person name="Segarra C."/>
            <person name="Singh R.S."/>
            <person name="Sirot L."/>
            <person name="Sirota M."/>
            <person name="Sisneros N.B."/>
            <person name="Smith C.D."/>
            <person name="Smith T.F."/>
            <person name="Spieth J."/>
            <person name="Stage D.E."/>
            <person name="Stark A."/>
            <person name="Stephan W."/>
            <person name="Strausberg R.L."/>
            <person name="Strempel S."/>
            <person name="Sturgill D."/>
            <person name="Sutton G."/>
            <person name="Sutton G.G."/>
            <person name="Tao W."/>
            <person name="Teichmann S."/>
            <person name="Tobari Y.N."/>
            <person name="Tomimura Y."/>
            <person name="Tsolas J.M."/>
            <person name="Valente V.L."/>
            <person name="Venter E."/>
            <person name="Venter J.C."/>
            <person name="Vicario S."/>
            <person name="Vieira F.G."/>
            <person name="Vilella A.J."/>
            <person name="Villasante A."/>
            <person name="Walenz B."/>
            <person name="Wang J."/>
            <person name="Wasserman M."/>
            <person name="Watts T."/>
            <person name="Wilson D."/>
            <person name="Wilson R.K."/>
            <person name="Wing R.A."/>
            <person name="Wolfner M.F."/>
            <person name="Wong A."/>
            <person name="Wong G.K."/>
            <person name="Wu C.I."/>
            <person name="Wu G."/>
            <person name="Yamamoto D."/>
            <person name="Yang H.P."/>
            <person name="Yang S.P."/>
            <person name="Yorke J.A."/>
            <person name="Yoshida K."/>
            <person name="Zdobnov E."/>
            <person name="Zhang P."/>
            <person name="Zhang Y."/>
            <person name="Zimin A.V."/>
            <person name="Baldwin J."/>
            <person name="Abdouelleil A."/>
            <person name="Abdulkadir J."/>
            <person name="Abebe A."/>
            <person name="Abera B."/>
            <person name="Abreu J."/>
            <person name="Acer S.C."/>
            <person name="Aftuck L."/>
            <person name="Alexander A."/>
            <person name="An P."/>
            <person name="Anderson E."/>
            <person name="Anderson S."/>
            <person name="Arachi H."/>
            <person name="Azer M."/>
            <person name="Bachantsang P."/>
            <person name="Barry A."/>
            <person name="Bayul T."/>
            <person name="Berlin A."/>
            <person name="Bessette D."/>
            <person name="Bloom T."/>
            <person name="Blye J."/>
            <person name="Boguslavskiy L."/>
            <person name="Bonnet C."/>
            <person name="Boukhgalter B."/>
            <person name="Bourzgui I."/>
            <person name="Brown A."/>
            <person name="Cahill P."/>
            <person name="Channer S."/>
            <person name="Cheshatsang Y."/>
            <person name="Chuda L."/>
            <person name="Citroen M."/>
            <person name="Collymore A."/>
            <person name="Cooke P."/>
            <person name="Costello M."/>
            <person name="D'Aco K."/>
            <person name="Daza R."/>
            <person name="De Haan G."/>
            <person name="DeGray S."/>
            <person name="DeMaso C."/>
            <person name="Dhargay N."/>
            <person name="Dooley K."/>
            <person name="Dooley E."/>
            <person name="Doricent M."/>
            <person name="Dorje P."/>
            <person name="Dorjee K."/>
            <person name="Dupes A."/>
            <person name="Elong R."/>
            <person name="Falk J."/>
            <person name="Farina A."/>
            <person name="Faro S."/>
            <person name="Ferguson D."/>
            <person name="Fisher S."/>
            <person name="Foley C.D."/>
            <person name="Franke A."/>
            <person name="Friedrich D."/>
            <person name="Gadbois L."/>
            <person name="Gearin G."/>
            <person name="Gearin C.R."/>
            <person name="Giannoukos G."/>
            <person name="Goode T."/>
            <person name="Graham J."/>
            <person name="Grandbois E."/>
            <person name="Grewal S."/>
            <person name="Gyaltsen K."/>
            <person name="Hafez N."/>
            <person name="Hagos B."/>
            <person name="Hall J."/>
            <person name="Henson C."/>
            <person name="Hollinger A."/>
            <person name="Honan T."/>
            <person name="Huard M.D."/>
            <person name="Hughes L."/>
            <person name="Hurhula B."/>
            <person name="Husby M.E."/>
            <person name="Kamat A."/>
            <person name="Kanga B."/>
            <person name="Kashin S."/>
            <person name="Khazanovich D."/>
            <person name="Kisner P."/>
            <person name="Lance K."/>
            <person name="Lara M."/>
            <person name="Lee W."/>
            <person name="Lennon N."/>
            <person name="Letendre F."/>
            <person name="LeVine R."/>
            <person name="Lipovsky A."/>
            <person name="Liu X."/>
            <person name="Liu J."/>
            <person name="Liu S."/>
            <person name="Lokyitsang T."/>
            <person name="Lokyitsang Y."/>
            <person name="Lubonja R."/>
            <person name="Lui A."/>
            <person name="MacDonald P."/>
            <person name="Magnisalis V."/>
            <person name="Maru K."/>
            <person name="Matthews C."/>
            <person name="McCusker W."/>
            <person name="McDonough S."/>
            <person name="Mehta T."/>
            <person name="Meldrim J."/>
            <person name="Meneus L."/>
            <person name="Mihai O."/>
            <person name="Mihalev A."/>
            <person name="Mihova T."/>
            <person name="Mittelman R."/>
            <person name="Mlenga V."/>
            <person name="Montmayeur A."/>
            <person name="Mulrain L."/>
            <person name="Navidi A."/>
            <person name="Naylor J."/>
            <person name="Negash T."/>
            <person name="Nguyen T."/>
            <person name="Nguyen N."/>
            <person name="Nicol R."/>
            <person name="Norbu C."/>
            <person name="Norbu N."/>
            <person name="Novod N."/>
            <person name="O'Neill B."/>
            <person name="Osman S."/>
            <person name="Markiewicz E."/>
            <person name="Oyono O.L."/>
            <person name="Patti C."/>
            <person name="Phunkhang P."/>
            <person name="Pierre F."/>
            <person name="Priest M."/>
            <person name="Raghuraman S."/>
            <person name="Rege F."/>
            <person name="Reyes R."/>
            <person name="Rise C."/>
            <person name="Rogov P."/>
            <person name="Ross K."/>
            <person name="Ryan E."/>
            <person name="Settipalli S."/>
            <person name="Shea T."/>
            <person name="Sherpa N."/>
            <person name="Shi L."/>
            <person name="Shih D."/>
            <person name="Sparrow T."/>
            <person name="Spaulding J."/>
            <person name="Stalker J."/>
            <person name="Stange-Thomann N."/>
            <person name="Stavropoulos S."/>
            <person name="Stone C."/>
            <person name="Strader C."/>
            <person name="Tesfaye S."/>
            <person name="Thomson T."/>
            <person name="Thoulutsang Y."/>
            <person name="Thoulutsang D."/>
            <person name="Topham K."/>
            <person name="Topping I."/>
            <person name="Tsamla T."/>
            <person name="Vassiliev H."/>
            <person name="Vo A."/>
            <person name="Wangchuk T."/>
            <person name="Wangdi T."/>
            <person name="Weiand M."/>
            <person name="Wilkinson J."/>
            <person name="Wilson A."/>
            <person name="Yadav S."/>
            <person name="Young G."/>
            <person name="Yu Q."/>
            <person name="Zembek L."/>
            <person name="Zhong D."/>
            <person name="Zimmer A."/>
            <person name="Zwirko Z."/>
            <person name="Jaffe D.B."/>
            <person name="Alvarez P."/>
            <person name="Brockman W."/>
            <person name="Butler J."/>
            <person name="Chin C."/>
            <person name="Gnerre S."/>
            <person name="Grabherr M."/>
            <person name="Kleber M."/>
            <person name="Mauceli E."/>
            <person name="MacCallum I."/>
        </authorList>
    </citation>
    <scope>NUCLEOTIDE SEQUENCE [LARGE SCALE GENOMIC DNA]</scope>
    <source>
        <strain evidence="6">Tai18E2 / Tucson 14021-0261.01</strain>
    </source>
</reference>
<dbReference type="KEGG" id="dya:Dyak_GE14576"/>
<dbReference type="GO" id="GO:0006606">
    <property type="term" value="P:protein import into nucleus"/>
    <property type="evidence" value="ECO:0007669"/>
    <property type="project" value="EnsemblMetazoa"/>
</dbReference>
<dbReference type="PANTHER" id="PTHR31344:SF0">
    <property type="entry name" value="NUCLEAR PORE COMPLEX PROTEIN NUP205"/>
    <property type="match status" value="1"/>
</dbReference>
<dbReference type="InterPro" id="IPR021827">
    <property type="entry name" value="Nup186/Nup192/Nup205"/>
</dbReference>
<dbReference type="GO" id="GO:0042332">
    <property type="term" value="P:gravitaxis"/>
    <property type="evidence" value="ECO:0007669"/>
    <property type="project" value="EnsemblMetazoa"/>
</dbReference>
<evidence type="ECO:0000313" key="5">
    <source>
        <dbReference type="EMBL" id="EDX00674.1"/>
    </source>
</evidence>
<dbReference type="GO" id="GO:0044611">
    <property type="term" value="C:nuclear pore inner ring"/>
    <property type="evidence" value="ECO:0007669"/>
    <property type="project" value="TreeGrafter"/>
</dbReference>
<dbReference type="Proteomes" id="UP000002282">
    <property type="component" value="Unassembled WGS sequence"/>
</dbReference>
<name>B4IWI6_DROYA</name>
<dbReference type="AlphaFoldDB" id="B4IWI6"/>
<protein>
    <submittedName>
        <fullName evidence="5">Uncharacterized protein</fullName>
    </submittedName>
</protein>
<dbReference type="GO" id="GO:0017056">
    <property type="term" value="F:structural constituent of nuclear pore"/>
    <property type="evidence" value="ECO:0007669"/>
    <property type="project" value="TreeGrafter"/>
</dbReference>
<evidence type="ECO:0000256" key="4">
    <source>
        <dbReference type="ARBA" id="ARBA00023242"/>
    </source>
</evidence>
<evidence type="ECO:0000256" key="3">
    <source>
        <dbReference type="ARBA" id="ARBA00022448"/>
    </source>
</evidence>
<reference evidence="5 6" key="2">
    <citation type="journal article" date="2007" name="PLoS Biol.">
        <title>Principles of genome evolution in the Drosophila melanogaster species group.</title>
        <authorList>
            <person name="Ranz J.M."/>
            <person name="Maurin D."/>
            <person name="Chan Y.S."/>
            <person name="von Grotthuss M."/>
            <person name="Hillier L.W."/>
            <person name="Roote J."/>
            <person name="Ashburner M."/>
            <person name="Bergman C.M."/>
        </authorList>
    </citation>
    <scope>NUCLEOTIDE SEQUENCE [LARGE SCALE GENOMIC DNA]</scope>
    <source>
        <strain evidence="6">Tai18E2 / Tucson 14021-0261.01</strain>
    </source>
</reference>